<dbReference type="Pfam" id="PF00581">
    <property type="entry name" value="Rhodanese"/>
    <property type="match status" value="2"/>
</dbReference>
<accession>A0ABV7FK72</accession>
<dbReference type="Gene3D" id="3.40.250.10">
    <property type="entry name" value="Rhodanese-like domain"/>
    <property type="match status" value="2"/>
</dbReference>
<keyword evidence="2" id="KW-0677">Repeat</keyword>
<evidence type="ECO:0000256" key="1">
    <source>
        <dbReference type="ARBA" id="ARBA00022679"/>
    </source>
</evidence>
<sequence length="281" mass="30683">MFNTTALVSCQALKQHLGSPKLLVLDASVQKVVGKTPIDYDAFYCLPNSQHIDLDDSFHDKSSSYAHTMPSAEQFNAQAQALGVRRDSTIVIYDNQGIYSAPRAWWMFKVMGFEQVYVLDGGLPAWVANDYAVDTKYTSVPLGDIQLTSSPKKVSTFTDVLASIAKQDTHIVDARSAGRFNGTSPEPRAGLRSGHIPSSINLPFARVLSDDGLHFRDVTTLNQLFEDMAIANKSQNLIASCGSGMTACIVILAAYLSGYRNLSLYDGSWSEWGANTSLPIE</sequence>
<dbReference type="InterPro" id="IPR045078">
    <property type="entry name" value="TST/MPST-like"/>
</dbReference>
<dbReference type="EMBL" id="JBHRSW010000004">
    <property type="protein sequence ID" value="MFC3120178.1"/>
    <property type="molecule type" value="Genomic_DNA"/>
</dbReference>
<keyword evidence="6" id="KW-1185">Reference proteome</keyword>
<dbReference type="SMART" id="SM00450">
    <property type="entry name" value="RHOD"/>
    <property type="match status" value="2"/>
</dbReference>
<dbReference type="Proteomes" id="UP001595478">
    <property type="component" value="Unassembled WGS sequence"/>
</dbReference>
<feature type="domain" description="Rhodanese" evidence="4">
    <location>
        <begin position="165"/>
        <end position="281"/>
    </location>
</feature>
<dbReference type="PANTHER" id="PTHR11364">
    <property type="entry name" value="THIOSULFATE SULFERTANSFERASE"/>
    <property type="match status" value="1"/>
</dbReference>
<protein>
    <submittedName>
        <fullName evidence="5">Sulfurtransferase</fullName>
        <ecNumber evidence="5">2.8.1.-</ecNumber>
    </submittedName>
</protein>
<dbReference type="InterPro" id="IPR001763">
    <property type="entry name" value="Rhodanese-like_dom"/>
</dbReference>
<dbReference type="RefSeq" id="WP_376918320.1">
    <property type="nucleotide sequence ID" value="NZ_JBHRSW010000004.1"/>
</dbReference>
<dbReference type="CDD" id="cd01448">
    <property type="entry name" value="TST_Repeat_1"/>
    <property type="match status" value="1"/>
</dbReference>
<dbReference type="CDD" id="cd01449">
    <property type="entry name" value="TST_Repeat_2"/>
    <property type="match status" value="1"/>
</dbReference>
<dbReference type="PANTHER" id="PTHR11364:SF27">
    <property type="entry name" value="SULFURTRANSFERASE"/>
    <property type="match status" value="1"/>
</dbReference>
<dbReference type="SUPFAM" id="SSF52821">
    <property type="entry name" value="Rhodanese/Cell cycle control phosphatase"/>
    <property type="match status" value="2"/>
</dbReference>
<dbReference type="PROSITE" id="PS50206">
    <property type="entry name" value="RHODANESE_3"/>
    <property type="match status" value="2"/>
</dbReference>
<organism evidence="5 6">
    <name type="scientific">Agaribacter flavus</name>
    <dbReference type="NCBI Taxonomy" id="1902781"/>
    <lineage>
        <taxon>Bacteria</taxon>
        <taxon>Pseudomonadati</taxon>
        <taxon>Pseudomonadota</taxon>
        <taxon>Gammaproteobacteria</taxon>
        <taxon>Alteromonadales</taxon>
        <taxon>Alteromonadaceae</taxon>
        <taxon>Agaribacter</taxon>
    </lineage>
</organism>
<reference evidence="6" key="1">
    <citation type="journal article" date="2019" name="Int. J. Syst. Evol. Microbiol.">
        <title>The Global Catalogue of Microorganisms (GCM) 10K type strain sequencing project: providing services to taxonomists for standard genome sequencing and annotation.</title>
        <authorList>
            <consortium name="The Broad Institute Genomics Platform"/>
            <consortium name="The Broad Institute Genome Sequencing Center for Infectious Disease"/>
            <person name="Wu L."/>
            <person name="Ma J."/>
        </authorList>
    </citation>
    <scope>NUCLEOTIDE SEQUENCE [LARGE SCALE GENOMIC DNA]</scope>
    <source>
        <strain evidence="6">KCTC 52473</strain>
    </source>
</reference>
<comment type="caution">
    <text evidence="5">The sequence shown here is derived from an EMBL/GenBank/DDBJ whole genome shotgun (WGS) entry which is preliminary data.</text>
</comment>
<evidence type="ECO:0000259" key="4">
    <source>
        <dbReference type="PROSITE" id="PS50206"/>
    </source>
</evidence>
<name>A0ABV7FK72_9ALTE</name>
<gene>
    <name evidence="5" type="ORF">ACFOHL_00920</name>
</gene>
<evidence type="ECO:0000256" key="2">
    <source>
        <dbReference type="ARBA" id="ARBA00022737"/>
    </source>
</evidence>
<keyword evidence="1 5" id="KW-0808">Transferase</keyword>
<keyword evidence="3" id="KW-1133">Transmembrane helix</keyword>
<proteinExistence type="predicted"/>
<evidence type="ECO:0000313" key="5">
    <source>
        <dbReference type="EMBL" id="MFC3120178.1"/>
    </source>
</evidence>
<dbReference type="GO" id="GO:0016740">
    <property type="term" value="F:transferase activity"/>
    <property type="evidence" value="ECO:0007669"/>
    <property type="project" value="UniProtKB-KW"/>
</dbReference>
<dbReference type="EC" id="2.8.1.-" evidence="5"/>
<feature type="transmembrane region" description="Helical" evidence="3">
    <location>
        <begin position="237"/>
        <end position="256"/>
    </location>
</feature>
<feature type="domain" description="Rhodanese" evidence="4">
    <location>
        <begin position="18"/>
        <end position="135"/>
    </location>
</feature>
<dbReference type="InterPro" id="IPR036873">
    <property type="entry name" value="Rhodanese-like_dom_sf"/>
</dbReference>
<keyword evidence="3" id="KW-0472">Membrane</keyword>
<keyword evidence="3" id="KW-0812">Transmembrane</keyword>
<evidence type="ECO:0000256" key="3">
    <source>
        <dbReference type="SAM" id="Phobius"/>
    </source>
</evidence>
<evidence type="ECO:0000313" key="6">
    <source>
        <dbReference type="Proteomes" id="UP001595478"/>
    </source>
</evidence>